<dbReference type="RefSeq" id="WP_161831992.1">
    <property type="nucleotide sequence ID" value="NZ_AP028127.1"/>
</dbReference>
<dbReference type="InterPro" id="IPR010380">
    <property type="entry name" value="DUF975"/>
</dbReference>
<feature type="transmembrane region" description="Helical" evidence="1">
    <location>
        <begin position="116"/>
        <end position="139"/>
    </location>
</feature>
<feature type="transmembrane region" description="Helical" evidence="1">
    <location>
        <begin position="184"/>
        <end position="208"/>
    </location>
</feature>
<keyword evidence="1" id="KW-0812">Transmembrane</keyword>
<accession>A0ABM8ILU9</accession>
<protein>
    <recommendedName>
        <fullName evidence="4">DUF975 family protein</fullName>
    </recommendedName>
</protein>
<feature type="transmembrane region" description="Helical" evidence="1">
    <location>
        <begin position="6"/>
        <end position="22"/>
    </location>
</feature>
<keyword evidence="1" id="KW-0472">Membrane</keyword>
<reference evidence="2" key="1">
    <citation type="journal article" date="2024" name="Int. J. Syst. Evol. Microbiol.">
        <title>Turicibacter faecis sp. nov., isolated from faeces of heart failure mouse model.</title>
        <authorList>
            <person name="Imamura Y."/>
            <person name="Motooka D."/>
            <person name="Nakajima Y."/>
            <person name="Ito S."/>
            <person name="Kitakaze M."/>
            <person name="Iida T."/>
            <person name="Nakamura S."/>
        </authorList>
    </citation>
    <scope>NUCLEOTIDE SEQUENCE</scope>
    <source>
        <strain evidence="2">TC023</strain>
    </source>
</reference>
<evidence type="ECO:0008006" key="4">
    <source>
        <dbReference type="Google" id="ProtNLM"/>
    </source>
</evidence>
<name>A0ABM8ILU9_9FIRM</name>
<sequence>MNLGLFFSGGALPLIIIVIALFQKIEWRKEIKRQARTYFYEGAWLKFALCLVISVVGVIVLSALLGVFIPFLSVLCSVFGMGVVSYGTIEVMRLIRNHQEFGLRDFISIDNVGGAVSVYFIKWLYTFFWSLLLVIPGMIKSYSYSQAMFIISEDPAIGADGAITRSREMMNGHKWELVILQSSFFGWAILGALTFGIAIIYILPLYAMSMAVFYEYVKRDYFAAKA</sequence>
<dbReference type="PANTHER" id="PTHR40076">
    <property type="entry name" value="MEMBRANE PROTEIN-RELATED"/>
    <property type="match status" value="1"/>
</dbReference>
<evidence type="ECO:0000256" key="1">
    <source>
        <dbReference type="SAM" id="Phobius"/>
    </source>
</evidence>
<proteinExistence type="predicted"/>
<feature type="transmembrane region" description="Helical" evidence="1">
    <location>
        <begin position="71"/>
        <end position="95"/>
    </location>
</feature>
<organism evidence="2 3">
    <name type="scientific">Turicibacter faecis</name>
    <dbReference type="NCBI Taxonomy" id="2963365"/>
    <lineage>
        <taxon>Bacteria</taxon>
        <taxon>Bacillati</taxon>
        <taxon>Bacillota</taxon>
        <taxon>Erysipelotrichia</taxon>
        <taxon>Erysipelotrichales</taxon>
        <taxon>Turicibacteraceae</taxon>
        <taxon>Turicibacter</taxon>
    </lineage>
</organism>
<gene>
    <name evidence="2" type="ORF">T23_07830</name>
</gene>
<keyword evidence="3" id="KW-1185">Reference proteome</keyword>
<evidence type="ECO:0000313" key="3">
    <source>
        <dbReference type="Proteomes" id="UP001432099"/>
    </source>
</evidence>
<dbReference type="Proteomes" id="UP001432099">
    <property type="component" value="Chromosome"/>
</dbReference>
<keyword evidence="1" id="KW-1133">Transmembrane helix</keyword>
<feature type="transmembrane region" description="Helical" evidence="1">
    <location>
        <begin position="43"/>
        <end position="65"/>
    </location>
</feature>
<evidence type="ECO:0000313" key="2">
    <source>
        <dbReference type="EMBL" id="BEH90681.1"/>
    </source>
</evidence>
<dbReference type="EMBL" id="AP028127">
    <property type="protein sequence ID" value="BEH90681.1"/>
    <property type="molecule type" value="Genomic_DNA"/>
</dbReference>
<dbReference type="PANTHER" id="PTHR40076:SF1">
    <property type="entry name" value="MEMBRANE PROTEIN"/>
    <property type="match status" value="1"/>
</dbReference>
<dbReference type="Pfam" id="PF06161">
    <property type="entry name" value="DUF975"/>
    <property type="match status" value="1"/>
</dbReference>